<reference evidence="1 2" key="1">
    <citation type="submission" date="2018-04" db="EMBL/GenBank/DDBJ databases">
        <title>Novel species isolated from glacier.</title>
        <authorList>
            <person name="Liu Q."/>
            <person name="Xin Y.-H."/>
        </authorList>
    </citation>
    <scope>NUCLEOTIDE SEQUENCE [LARGE SCALE GENOMIC DNA]</scope>
    <source>
        <strain evidence="1 2">GT1R17</strain>
    </source>
</reference>
<dbReference type="AlphaFoldDB" id="A0A2T5MJ88"/>
<evidence type="ECO:0000313" key="1">
    <source>
        <dbReference type="EMBL" id="PTU32646.1"/>
    </source>
</evidence>
<name>A0A2T5MJ88_9GAMM</name>
<gene>
    <name evidence="1" type="ORF">CJD38_00540</name>
</gene>
<proteinExistence type="predicted"/>
<sequence>MRRWLLNLSFDSTRMKKYLLCLALCMQGCSGGMTAPGSGNIVTFVETSKTGHVVQELTFELTNQTGKACIGGEWKKAQPIKDPNKYTRDPVYKIENGKFEVLLKNGFCDAYDSYVGQFVDGRFSGEHIFYGWSVETLGDVTGSQIK</sequence>
<protein>
    <submittedName>
        <fullName evidence="1">Uncharacterized protein</fullName>
    </submittedName>
</protein>
<accession>A0A2T5MJ88</accession>
<organism evidence="1 2">
    <name type="scientific">Stenotrophobium rhamnosiphilum</name>
    <dbReference type="NCBI Taxonomy" id="2029166"/>
    <lineage>
        <taxon>Bacteria</taxon>
        <taxon>Pseudomonadati</taxon>
        <taxon>Pseudomonadota</taxon>
        <taxon>Gammaproteobacteria</taxon>
        <taxon>Nevskiales</taxon>
        <taxon>Nevskiaceae</taxon>
        <taxon>Stenotrophobium</taxon>
    </lineage>
</organism>
<dbReference type="Proteomes" id="UP000244248">
    <property type="component" value="Unassembled WGS sequence"/>
</dbReference>
<dbReference type="EMBL" id="QANS01000001">
    <property type="protein sequence ID" value="PTU32646.1"/>
    <property type="molecule type" value="Genomic_DNA"/>
</dbReference>
<evidence type="ECO:0000313" key="2">
    <source>
        <dbReference type="Proteomes" id="UP000244248"/>
    </source>
</evidence>
<comment type="caution">
    <text evidence="1">The sequence shown here is derived from an EMBL/GenBank/DDBJ whole genome shotgun (WGS) entry which is preliminary data.</text>
</comment>
<keyword evidence="2" id="KW-1185">Reference proteome</keyword>